<keyword evidence="2" id="KW-0560">Oxidoreductase</keyword>
<dbReference type="EMBL" id="CP009287">
    <property type="protein sequence ID" value="AIQ68137.1"/>
    <property type="molecule type" value="Genomic_DNA"/>
</dbReference>
<organism evidence="2 3">
    <name type="scientific">Paenibacillus graminis</name>
    <dbReference type="NCBI Taxonomy" id="189425"/>
    <lineage>
        <taxon>Bacteria</taxon>
        <taxon>Bacillati</taxon>
        <taxon>Bacillota</taxon>
        <taxon>Bacilli</taxon>
        <taxon>Bacillales</taxon>
        <taxon>Paenibacillaceae</taxon>
        <taxon>Paenibacillus</taxon>
    </lineage>
</organism>
<dbReference type="Proteomes" id="UP000029500">
    <property type="component" value="Chromosome"/>
</dbReference>
<reference evidence="2 3" key="1">
    <citation type="submission" date="2014-08" db="EMBL/GenBank/DDBJ databases">
        <title>Comparative genomics of the Paenibacillus odorifer group.</title>
        <authorList>
            <person name="den Bakker H.C."/>
            <person name="Tsai Y.-C."/>
            <person name="Martin N."/>
            <person name="Korlach J."/>
            <person name="Wiedmann M."/>
        </authorList>
    </citation>
    <scope>NUCLEOTIDE SEQUENCE [LARGE SCALE GENOMIC DNA]</scope>
    <source>
        <strain evidence="2 3">DSM 15220</strain>
    </source>
</reference>
<dbReference type="OrthoDB" id="9798430at2"/>
<dbReference type="HOGENOM" id="CLU_046006_21_0_9"/>
<keyword evidence="3" id="KW-1185">Reference proteome</keyword>
<dbReference type="PANTHER" id="PTHR36503:SF2">
    <property type="entry name" value="BLR2408 PROTEIN"/>
    <property type="match status" value="1"/>
</dbReference>
<dbReference type="SUPFAM" id="SSF54593">
    <property type="entry name" value="Glyoxalase/Bleomycin resistance protein/Dihydroxybiphenyl dioxygenase"/>
    <property type="match status" value="1"/>
</dbReference>
<dbReference type="STRING" id="189425.PGRAT_11295"/>
<dbReference type="AlphaFoldDB" id="A0A089M4J4"/>
<dbReference type="GO" id="GO:0051213">
    <property type="term" value="F:dioxygenase activity"/>
    <property type="evidence" value="ECO:0007669"/>
    <property type="project" value="UniProtKB-KW"/>
</dbReference>
<dbReference type="RefSeq" id="WP_025707813.1">
    <property type="nucleotide sequence ID" value="NZ_CP009287.1"/>
</dbReference>
<keyword evidence="2" id="KW-0223">Dioxygenase</keyword>
<accession>A0A089M4J4</accession>
<evidence type="ECO:0000313" key="2">
    <source>
        <dbReference type="EMBL" id="AIQ68137.1"/>
    </source>
</evidence>
<gene>
    <name evidence="2" type="ORF">PGRAT_11295</name>
</gene>
<dbReference type="Pfam" id="PF00903">
    <property type="entry name" value="Glyoxalase"/>
    <property type="match status" value="1"/>
</dbReference>
<dbReference type="InterPro" id="IPR004360">
    <property type="entry name" value="Glyas_Fos-R_dOase_dom"/>
</dbReference>
<dbReference type="Gene3D" id="3.10.180.10">
    <property type="entry name" value="2,3-Dihydroxybiphenyl 1,2-Dioxygenase, domain 1"/>
    <property type="match status" value="1"/>
</dbReference>
<dbReference type="eggNOG" id="COG3607">
    <property type="taxonomic scope" value="Bacteria"/>
</dbReference>
<dbReference type="KEGG" id="pgm:PGRAT_11295"/>
<evidence type="ECO:0000313" key="3">
    <source>
        <dbReference type="Proteomes" id="UP000029500"/>
    </source>
</evidence>
<evidence type="ECO:0000259" key="1">
    <source>
        <dbReference type="PROSITE" id="PS51819"/>
    </source>
</evidence>
<dbReference type="PANTHER" id="PTHR36503">
    <property type="entry name" value="BLR2520 PROTEIN"/>
    <property type="match status" value="1"/>
</dbReference>
<dbReference type="PROSITE" id="PS51819">
    <property type="entry name" value="VOC"/>
    <property type="match status" value="1"/>
</dbReference>
<name>A0A089M4J4_9BACL</name>
<dbReference type="InterPro" id="IPR037523">
    <property type="entry name" value="VOC_core"/>
</dbReference>
<sequence length="138" mass="15505">MGFKAGQLFVNLPVNDLQASINFFTALGFEFNLQYTDENATCLIINDNTFAMLLTKEFFKTFVSKEITDTSSHTEVIMAFSASSRAEVDELVHKALAAGGTKYNDPVDHGFMYSWSFQDIDGHLWETMYMEEGTAENA</sequence>
<proteinExistence type="predicted"/>
<protein>
    <submittedName>
        <fullName evidence="2">Extradiol dioxygenase</fullName>
    </submittedName>
</protein>
<dbReference type="InterPro" id="IPR029068">
    <property type="entry name" value="Glyas_Bleomycin-R_OHBP_Dase"/>
</dbReference>
<feature type="domain" description="VOC" evidence="1">
    <location>
        <begin position="6"/>
        <end position="130"/>
    </location>
</feature>